<evidence type="ECO:0000256" key="1">
    <source>
        <dbReference type="SAM" id="SignalP"/>
    </source>
</evidence>
<organism evidence="2 3">
    <name type="scientific">Bdellovibrio bacteriovorus</name>
    <dbReference type="NCBI Taxonomy" id="959"/>
    <lineage>
        <taxon>Bacteria</taxon>
        <taxon>Pseudomonadati</taxon>
        <taxon>Bdellovibrionota</taxon>
        <taxon>Bdellovibrionia</taxon>
        <taxon>Bdellovibrionales</taxon>
        <taxon>Pseudobdellovibrionaceae</taxon>
        <taxon>Bdellovibrio</taxon>
    </lineage>
</organism>
<feature type="signal peptide" evidence="1">
    <location>
        <begin position="1"/>
        <end position="35"/>
    </location>
</feature>
<name>A0A150WKR7_BDEBC</name>
<keyword evidence="1" id="KW-0732">Signal</keyword>
<feature type="chain" id="PRO_5007573278" description="Lipoprotein" evidence="1">
    <location>
        <begin position="36"/>
        <end position="171"/>
    </location>
</feature>
<dbReference type="Proteomes" id="UP000075391">
    <property type="component" value="Unassembled WGS sequence"/>
</dbReference>
<evidence type="ECO:0000313" key="2">
    <source>
        <dbReference type="EMBL" id="KYG64482.1"/>
    </source>
</evidence>
<protein>
    <recommendedName>
        <fullName evidence="4">Lipoprotein</fullName>
    </recommendedName>
</protein>
<dbReference type="EMBL" id="LUKF01000012">
    <property type="protein sequence ID" value="KYG64482.1"/>
    <property type="molecule type" value="Genomic_DNA"/>
</dbReference>
<evidence type="ECO:0008006" key="4">
    <source>
        <dbReference type="Google" id="ProtNLM"/>
    </source>
</evidence>
<gene>
    <name evidence="2" type="ORF">AZI85_03445</name>
</gene>
<reference evidence="2 3" key="1">
    <citation type="submission" date="2016-03" db="EMBL/GenBank/DDBJ databases">
        <authorList>
            <person name="Ploux O."/>
        </authorList>
    </citation>
    <scope>NUCLEOTIDE SEQUENCE [LARGE SCALE GENOMIC DNA]</scope>
    <source>
        <strain evidence="2 3">BER2</strain>
    </source>
</reference>
<evidence type="ECO:0000313" key="3">
    <source>
        <dbReference type="Proteomes" id="UP000075391"/>
    </source>
</evidence>
<accession>A0A150WKR7</accession>
<proteinExistence type="predicted"/>
<dbReference type="AlphaFoldDB" id="A0A150WKR7"/>
<comment type="caution">
    <text evidence="2">The sequence shown here is derived from an EMBL/GenBank/DDBJ whole genome shotgun (WGS) entry which is preliminary data.</text>
</comment>
<sequence>MSWPGLFKFKPVYKLELMKKTLLVLLLLSFQILTACTSDEKVLKTKALELAEKKFSEQIKQEADDSLSQSPWLHQAYTQFIQDNSKVSVEEVKFQGETLATVSVVVETYPMKLRRTLLGIASRVDSSKSRRFNFSEARGLIVQQGMEKGEVESQPLGVFKFHKSDKNWILD</sequence>